<evidence type="ECO:0000256" key="4">
    <source>
        <dbReference type="ARBA" id="ARBA00021581"/>
    </source>
</evidence>
<evidence type="ECO:0000256" key="3">
    <source>
        <dbReference type="ARBA" id="ARBA00012374"/>
    </source>
</evidence>
<proteinExistence type="inferred from homology"/>
<protein>
    <recommendedName>
        <fullName evidence="4 17">Undecaprenyl-diphosphatase</fullName>
        <ecNumber evidence="3 17">3.6.1.27</ecNumber>
    </recommendedName>
    <alternativeName>
        <fullName evidence="15 17">Bacitracin resistance protein</fullName>
    </alternativeName>
    <alternativeName>
        <fullName evidence="14 17">Undecaprenyl pyrophosphate phosphatase</fullName>
    </alternativeName>
</protein>
<keyword evidence="11 17" id="KW-0472">Membrane</keyword>
<sequence length="321" mass="34025">MGTLSWLEAIVIGGLQGVAELFPVSSLGHSVLIPAVVGGSWAQDLDVTSPESPYLAFVVGLHVATAIGLIVYFWRDWVRIVRGLVTSIVRREVVEPEQRLGWLLVLATIPVGIAGLVLEHVFRVYLSRPEPTAAFLVLNGVLLLVAERMRRRSELREPEPVTVPLSPVRVSAGPAGAAHRAAAVPTAEELADRRLAQLPVGRAMLIGAAQIAALAPGISRSGSAMVAGLGKGLSHTDAARFSFLLATPVILAAGVLKVGDLAGPLGDGIRPQILVGSILSGVGAYVSVRFLTRYFETRSLRPFGIYCIVAGLACLAWFQLR</sequence>
<gene>
    <name evidence="17" type="primary">uppP</name>
    <name evidence="18" type="ORF">MMF94_34225</name>
</gene>
<evidence type="ECO:0000256" key="13">
    <source>
        <dbReference type="ARBA" id="ARBA00023316"/>
    </source>
</evidence>
<organism evidence="18 19">
    <name type="scientific">Pseudonocardia alaniniphila</name>
    <dbReference type="NCBI Taxonomy" id="75291"/>
    <lineage>
        <taxon>Bacteria</taxon>
        <taxon>Bacillati</taxon>
        <taxon>Actinomycetota</taxon>
        <taxon>Actinomycetes</taxon>
        <taxon>Pseudonocardiales</taxon>
        <taxon>Pseudonocardiaceae</taxon>
        <taxon>Pseudonocardia</taxon>
    </lineage>
</organism>
<comment type="function">
    <text evidence="17">Catalyzes the dephosphorylation of undecaprenyl diphosphate (UPP). Confers resistance to bacitracin.</text>
</comment>
<comment type="similarity">
    <text evidence="2 17">Belongs to the UppP family.</text>
</comment>
<evidence type="ECO:0000256" key="17">
    <source>
        <dbReference type="HAMAP-Rule" id="MF_01006"/>
    </source>
</evidence>
<feature type="transmembrane region" description="Helical" evidence="17">
    <location>
        <begin position="241"/>
        <end position="259"/>
    </location>
</feature>
<dbReference type="NCBIfam" id="NF001395">
    <property type="entry name" value="PRK00281.3-1"/>
    <property type="match status" value="1"/>
</dbReference>
<comment type="caution">
    <text evidence="18">The sequence shown here is derived from an EMBL/GenBank/DDBJ whole genome shotgun (WGS) entry which is preliminary data.</text>
</comment>
<accession>A0ABS9TQG4</accession>
<dbReference type="EC" id="3.6.1.27" evidence="3 17"/>
<dbReference type="RefSeq" id="WP_241041596.1">
    <property type="nucleotide sequence ID" value="NZ_BAAAJF010000016.1"/>
</dbReference>
<comment type="subcellular location">
    <subcellularLocation>
        <location evidence="1 17">Cell membrane</location>
        <topology evidence="1 17">Multi-pass membrane protein</topology>
    </subcellularLocation>
</comment>
<evidence type="ECO:0000256" key="14">
    <source>
        <dbReference type="ARBA" id="ARBA00032707"/>
    </source>
</evidence>
<evidence type="ECO:0000256" key="16">
    <source>
        <dbReference type="ARBA" id="ARBA00047594"/>
    </source>
</evidence>
<feature type="transmembrane region" description="Helical" evidence="17">
    <location>
        <begin position="54"/>
        <end position="74"/>
    </location>
</feature>
<feature type="transmembrane region" description="Helical" evidence="17">
    <location>
        <begin position="130"/>
        <end position="146"/>
    </location>
</feature>
<feature type="transmembrane region" description="Helical" evidence="17">
    <location>
        <begin position="271"/>
        <end position="291"/>
    </location>
</feature>
<dbReference type="InterPro" id="IPR003824">
    <property type="entry name" value="UppP"/>
</dbReference>
<feature type="transmembrane region" description="Helical" evidence="17">
    <location>
        <begin position="303"/>
        <end position="320"/>
    </location>
</feature>
<dbReference type="PANTHER" id="PTHR30622:SF4">
    <property type="entry name" value="UNDECAPRENYL-DIPHOSPHATASE"/>
    <property type="match status" value="1"/>
</dbReference>
<name>A0ABS9TQG4_9PSEU</name>
<dbReference type="Pfam" id="PF02673">
    <property type="entry name" value="BacA"/>
    <property type="match status" value="1"/>
</dbReference>
<comment type="catalytic activity">
    <reaction evidence="16 17">
        <text>di-trans,octa-cis-undecaprenyl diphosphate + H2O = di-trans,octa-cis-undecaprenyl phosphate + phosphate + H(+)</text>
        <dbReference type="Rhea" id="RHEA:28094"/>
        <dbReference type="ChEBI" id="CHEBI:15377"/>
        <dbReference type="ChEBI" id="CHEBI:15378"/>
        <dbReference type="ChEBI" id="CHEBI:43474"/>
        <dbReference type="ChEBI" id="CHEBI:58405"/>
        <dbReference type="ChEBI" id="CHEBI:60392"/>
        <dbReference type="EC" id="3.6.1.27"/>
    </reaction>
</comment>
<dbReference type="HAMAP" id="MF_01006">
    <property type="entry name" value="Undec_diphosphatase"/>
    <property type="match status" value="1"/>
</dbReference>
<evidence type="ECO:0000256" key="1">
    <source>
        <dbReference type="ARBA" id="ARBA00004651"/>
    </source>
</evidence>
<evidence type="ECO:0000256" key="6">
    <source>
        <dbReference type="ARBA" id="ARBA00022692"/>
    </source>
</evidence>
<keyword evidence="7 17" id="KW-0378">Hydrolase</keyword>
<feature type="transmembrane region" description="Helical" evidence="17">
    <location>
        <begin position="100"/>
        <end position="118"/>
    </location>
</feature>
<keyword evidence="10 17" id="KW-1133">Transmembrane helix</keyword>
<keyword evidence="12 17" id="KW-0046">Antibiotic resistance</keyword>
<dbReference type="GO" id="GO:0050380">
    <property type="term" value="F:undecaprenyl-diphosphatase activity"/>
    <property type="evidence" value="ECO:0007669"/>
    <property type="project" value="UniProtKB-EC"/>
</dbReference>
<evidence type="ECO:0000256" key="7">
    <source>
        <dbReference type="ARBA" id="ARBA00022801"/>
    </source>
</evidence>
<evidence type="ECO:0000256" key="12">
    <source>
        <dbReference type="ARBA" id="ARBA00023251"/>
    </source>
</evidence>
<evidence type="ECO:0000256" key="11">
    <source>
        <dbReference type="ARBA" id="ARBA00023136"/>
    </source>
</evidence>
<comment type="miscellaneous">
    <text evidence="17">Bacitracin is thought to be involved in the inhibition of peptidoglycan synthesis by sequestering undecaprenyl diphosphate, thereby reducing the pool of lipid carrier available.</text>
</comment>
<keyword evidence="5 17" id="KW-1003">Cell membrane</keyword>
<evidence type="ECO:0000256" key="15">
    <source>
        <dbReference type="ARBA" id="ARBA00032932"/>
    </source>
</evidence>
<dbReference type="Proteomes" id="UP001299970">
    <property type="component" value="Unassembled WGS sequence"/>
</dbReference>
<evidence type="ECO:0000256" key="8">
    <source>
        <dbReference type="ARBA" id="ARBA00022960"/>
    </source>
</evidence>
<evidence type="ECO:0000256" key="9">
    <source>
        <dbReference type="ARBA" id="ARBA00022984"/>
    </source>
</evidence>
<evidence type="ECO:0000313" key="19">
    <source>
        <dbReference type="Proteomes" id="UP001299970"/>
    </source>
</evidence>
<reference evidence="18 19" key="1">
    <citation type="submission" date="2022-03" db="EMBL/GenBank/DDBJ databases">
        <title>Pseudonocardia alaer sp. nov., a novel actinomycete isolated from reed forest soil.</title>
        <authorList>
            <person name="Wang L."/>
        </authorList>
    </citation>
    <scope>NUCLEOTIDE SEQUENCE [LARGE SCALE GENOMIC DNA]</scope>
    <source>
        <strain evidence="18 19">Y-16303</strain>
    </source>
</reference>
<keyword evidence="6 17" id="KW-0812">Transmembrane</keyword>
<dbReference type="PANTHER" id="PTHR30622">
    <property type="entry name" value="UNDECAPRENYL-DIPHOSPHATASE"/>
    <property type="match status" value="1"/>
</dbReference>
<keyword evidence="19" id="KW-1185">Reference proteome</keyword>
<evidence type="ECO:0000256" key="10">
    <source>
        <dbReference type="ARBA" id="ARBA00022989"/>
    </source>
</evidence>
<evidence type="ECO:0000313" key="18">
    <source>
        <dbReference type="EMBL" id="MCH6170789.1"/>
    </source>
</evidence>
<evidence type="ECO:0000256" key="2">
    <source>
        <dbReference type="ARBA" id="ARBA00010621"/>
    </source>
</evidence>
<evidence type="ECO:0000256" key="5">
    <source>
        <dbReference type="ARBA" id="ARBA00022475"/>
    </source>
</evidence>
<dbReference type="EMBL" id="JAKXMK010000036">
    <property type="protein sequence ID" value="MCH6170789.1"/>
    <property type="molecule type" value="Genomic_DNA"/>
</dbReference>
<keyword evidence="13 17" id="KW-0961">Cell wall biogenesis/degradation</keyword>
<keyword evidence="9 17" id="KW-0573">Peptidoglycan synthesis</keyword>
<keyword evidence="8 17" id="KW-0133">Cell shape</keyword>